<sequence>EDPFGEPKLGNPTKKKKYEFSELNETADYDEPKGRIPRKKMRSPTEIAQRFQKFGQHQYDESDETGEEDFGGPSKINPKNKNKYESDKTNDTGGDDFGEPKWRNPENNEPAENDYGEPKWGNPPMKKKYESSESNETADHGEPKGRNPKKNKKKFDESNEIADDDYVEPKW</sequence>
<keyword evidence="2" id="KW-0804">Transcription</keyword>
<organism evidence="2">
    <name type="scientific">Lygus hesperus</name>
    <name type="common">Western plant bug</name>
    <dbReference type="NCBI Taxonomy" id="30085"/>
    <lineage>
        <taxon>Eukaryota</taxon>
        <taxon>Metazoa</taxon>
        <taxon>Ecdysozoa</taxon>
        <taxon>Arthropoda</taxon>
        <taxon>Hexapoda</taxon>
        <taxon>Insecta</taxon>
        <taxon>Pterygota</taxon>
        <taxon>Neoptera</taxon>
        <taxon>Paraneoptera</taxon>
        <taxon>Hemiptera</taxon>
        <taxon>Heteroptera</taxon>
        <taxon>Panheteroptera</taxon>
        <taxon>Cimicomorpha</taxon>
        <taxon>Miridae</taxon>
        <taxon>Mirini</taxon>
        <taxon>Lygus</taxon>
    </lineage>
</organism>
<accession>A0A0A9ZIT8</accession>
<name>A0A0A9ZIT8_LYGHE</name>
<dbReference type="GO" id="GO:0000428">
    <property type="term" value="C:DNA-directed RNA polymerase complex"/>
    <property type="evidence" value="ECO:0007669"/>
    <property type="project" value="UniProtKB-KW"/>
</dbReference>
<dbReference type="EMBL" id="GBHO01000544">
    <property type="protein sequence ID" value="JAG43060.1"/>
    <property type="molecule type" value="Transcribed_RNA"/>
</dbReference>
<feature type="compositionally biased region" description="Acidic residues" evidence="1">
    <location>
        <begin position="61"/>
        <end position="70"/>
    </location>
</feature>
<reference evidence="2" key="2">
    <citation type="submission" date="2014-07" db="EMBL/GenBank/DDBJ databases">
        <authorList>
            <person name="Hull J."/>
        </authorList>
    </citation>
    <scope>NUCLEOTIDE SEQUENCE</scope>
</reference>
<feature type="non-terminal residue" evidence="2">
    <location>
        <position position="1"/>
    </location>
</feature>
<feature type="compositionally biased region" description="Acidic residues" evidence="1">
    <location>
        <begin position="158"/>
        <end position="171"/>
    </location>
</feature>
<feature type="region of interest" description="Disordered" evidence="1">
    <location>
        <begin position="1"/>
        <end position="171"/>
    </location>
</feature>
<keyword evidence="2" id="KW-0240">DNA-directed RNA polymerase</keyword>
<feature type="non-terminal residue" evidence="2">
    <location>
        <position position="171"/>
    </location>
</feature>
<gene>
    <name evidence="2" type="primary">rpoC2_4</name>
    <name evidence="2" type="ORF">CM83_18012</name>
</gene>
<feature type="compositionally biased region" description="Basic and acidic residues" evidence="1">
    <location>
        <begin position="127"/>
        <end position="145"/>
    </location>
</feature>
<reference evidence="2" key="1">
    <citation type="journal article" date="2014" name="PLoS ONE">
        <title>Transcriptome-Based Identification of ABC Transporters in the Western Tarnished Plant Bug Lygus hesperus.</title>
        <authorList>
            <person name="Hull J.J."/>
            <person name="Chaney K."/>
            <person name="Geib S.M."/>
            <person name="Fabrick J.A."/>
            <person name="Brent C.S."/>
            <person name="Walsh D."/>
            <person name="Lavine L.C."/>
        </authorList>
    </citation>
    <scope>NUCLEOTIDE SEQUENCE</scope>
</reference>
<dbReference type="AlphaFoldDB" id="A0A0A9ZIT8"/>
<protein>
    <submittedName>
        <fullName evidence="2">DNA-directed RNA polymerase subunit beta</fullName>
    </submittedName>
</protein>
<proteinExistence type="predicted"/>
<evidence type="ECO:0000313" key="2">
    <source>
        <dbReference type="EMBL" id="JAG43060.1"/>
    </source>
</evidence>
<evidence type="ECO:0000256" key="1">
    <source>
        <dbReference type="SAM" id="MobiDB-lite"/>
    </source>
</evidence>